<feature type="region of interest" description="Disordered" evidence="4">
    <location>
        <begin position="289"/>
        <end position="386"/>
    </location>
</feature>
<dbReference type="FunFam" id="3.30.200.20:FF:000021">
    <property type="entry name" value="probable serine/threonine-protein kinase At1g54610"/>
    <property type="match status" value="1"/>
</dbReference>
<feature type="compositionally biased region" description="Low complexity" evidence="4">
    <location>
        <begin position="326"/>
        <end position="335"/>
    </location>
</feature>
<dbReference type="AlphaFoldDB" id="A0AAW1Y4S8"/>
<dbReference type="GO" id="GO:0032968">
    <property type="term" value="P:positive regulation of transcription elongation by RNA polymerase II"/>
    <property type="evidence" value="ECO:0007669"/>
    <property type="project" value="TreeGrafter"/>
</dbReference>
<dbReference type="PROSITE" id="PS50011">
    <property type="entry name" value="PROTEIN_KINASE_DOM"/>
    <property type="match status" value="1"/>
</dbReference>
<gene>
    <name evidence="6" type="ORF">M0R45_009358</name>
</gene>
<dbReference type="GO" id="GO:0000307">
    <property type="term" value="C:cyclin-dependent protein kinase holoenzyme complex"/>
    <property type="evidence" value="ECO:0007669"/>
    <property type="project" value="TreeGrafter"/>
</dbReference>
<evidence type="ECO:0000256" key="2">
    <source>
        <dbReference type="ARBA" id="ARBA00022840"/>
    </source>
</evidence>
<protein>
    <recommendedName>
        <fullName evidence="5">Protein kinase domain-containing protein</fullName>
    </recommendedName>
</protein>
<dbReference type="InterPro" id="IPR000719">
    <property type="entry name" value="Prot_kinase_dom"/>
</dbReference>
<dbReference type="EMBL" id="JBEDUW010000002">
    <property type="protein sequence ID" value="KAK9943761.1"/>
    <property type="molecule type" value="Genomic_DNA"/>
</dbReference>
<feature type="binding site" evidence="3">
    <location>
        <position position="133"/>
    </location>
    <ligand>
        <name>ATP</name>
        <dbReference type="ChEBI" id="CHEBI:30616"/>
    </ligand>
</feature>
<dbReference type="InterPro" id="IPR011009">
    <property type="entry name" value="Kinase-like_dom_sf"/>
</dbReference>
<dbReference type="GO" id="GO:0008353">
    <property type="term" value="F:RNA polymerase II CTD heptapeptide repeat kinase activity"/>
    <property type="evidence" value="ECO:0007669"/>
    <property type="project" value="TreeGrafter"/>
</dbReference>
<feature type="region of interest" description="Disordered" evidence="4">
    <location>
        <begin position="1"/>
        <end position="58"/>
    </location>
</feature>
<evidence type="ECO:0000313" key="7">
    <source>
        <dbReference type="Proteomes" id="UP001457282"/>
    </source>
</evidence>
<name>A0AAW1Y4S8_RUBAR</name>
<dbReference type="Proteomes" id="UP001457282">
    <property type="component" value="Unassembled WGS sequence"/>
</dbReference>
<dbReference type="Gene3D" id="1.10.510.10">
    <property type="entry name" value="Transferase(Phosphotransferase) domain 1"/>
    <property type="match status" value="1"/>
</dbReference>
<dbReference type="InterPro" id="IPR017441">
    <property type="entry name" value="Protein_kinase_ATP_BS"/>
</dbReference>
<dbReference type="InterPro" id="IPR050108">
    <property type="entry name" value="CDK"/>
</dbReference>
<keyword evidence="1 3" id="KW-0547">Nucleotide-binding</keyword>
<feature type="domain" description="Protein kinase" evidence="5">
    <location>
        <begin position="104"/>
        <end position="418"/>
    </location>
</feature>
<evidence type="ECO:0000256" key="3">
    <source>
        <dbReference type="PROSITE-ProRule" id="PRU10141"/>
    </source>
</evidence>
<evidence type="ECO:0000256" key="1">
    <source>
        <dbReference type="ARBA" id="ARBA00022741"/>
    </source>
</evidence>
<proteinExistence type="predicted"/>
<dbReference type="Gene3D" id="3.30.200.20">
    <property type="entry name" value="Phosphorylase Kinase, domain 1"/>
    <property type="match status" value="1"/>
</dbReference>
<evidence type="ECO:0000256" key="4">
    <source>
        <dbReference type="SAM" id="MobiDB-lite"/>
    </source>
</evidence>
<comment type="caution">
    <text evidence="6">The sequence shown here is derived from an EMBL/GenBank/DDBJ whole genome shotgun (WGS) entry which is preliminary data.</text>
</comment>
<evidence type="ECO:0000259" key="5">
    <source>
        <dbReference type="PROSITE" id="PS50011"/>
    </source>
</evidence>
<dbReference type="PANTHER" id="PTHR24056:SF425">
    <property type="entry name" value="PROTEIN KINASE DOMAIN-CONTAINING PROTEIN"/>
    <property type="match status" value="1"/>
</dbReference>
<keyword evidence="2 3" id="KW-0067">ATP-binding</keyword>
<feature type="compositionally biased region" description="Basic residues" evidence="4">
    <location>
        <begin position="289"/>
        <end position="304"/>
    </location>
</feature>
<dbReference type="Pfam" id="PF00069">
    <property type="entry name" value="Pkinase"/>
    <property type="match status" value="1"/>
</dbReference>
<dbReference type="PROSITE" id="PS00107">
    <property type="entry name" value="PROTEIN_KINASE_ATP"/>
    <property type="match status" value="1"/>
</dbReference>
<keyword evidence="7" id="KW-1185">Reference proteome</keyword>
<dbReference type="GO" id="GO:0005634">
    <property type="term" value="C:nucleus"/>
    <property type="evidence" value="ECO:0007669"/>
    <property type="project" value="TreeGrafter"/>
</dbReference>
<accession>A0AAW1Y4S8</accession>
<reference evidence="6 7" key="1">
    <citation type="journal article" date="2023" name="G3 (Bethesda)">
        <title>A chromosome-length genome assembly and annotation of blackberry (Rubus argutus, cv. 'Hillquist').</title>
        <authorList>
            <person name="Bruna T."/>
            <person name="Aryal R."/>
            <person name="Dudchenko O."/>
            <person name="Sargent D.J."/>
            <person name="Mead D."/>
            <person name="Buti M."/>
            <person name="Cavallini A."/>
            <person name="Hytonen T."/>
            <person name="Andres J."/>
            <person name="Pham M."/>
            <person name="Weisz D."/>
            <person name="Mascagni F."/>
            <person name="Usai G."/>
            <person name="Natali L."/>
            <person name="Bassil N."/>
            <person name="Fernandez G.E."/>
            <person name="Lomsadze A."/>
            <person name="Armour M."/>
            <person name="Olukolu B."/>
            <person name="Poorten T."/>
            <person name="Britton C."/>
            <person name="Davik J."/>
            <person name="Ashrafi H."/>
            <person name="Aiden E.L."/>
            <person name="Borodovsky M."/>
            <person name="Worthington M."/>
        </authorList>
    </citation>
    <scope>NUCLEOTIDE SEQUENCE [LARGE SCALE GENOMIC DNA]</scope>
    <source>
        <strain evidence="6">PI 553951</strain>
    </source>
</reference>
<dbReference type="GO" id="GO:0005524">
    <property type="term" value="F:ATP binding"/>
    <property type="evidence" value="ECO:0007669"/>
    <property type="project" value="UniProtKB-UniRule"/>
</dbReference>
<sequence>MNGKPGGLDKLKPENGYVGNGQRRSRLEPGISNVEDDGSSNGTGGGEEWAAETGGEAARDNGLVSSRRIYADGDEVVDGWPKWLTDNISKDVLAGLVPKSADNYDKLDKVGEGTYSNVYKARDRDTGKIVALKKVRFDTSEPESVKFMAREIMFLRKLDHPNVLKLEGLATSRMQYSIYLVFDFMHSDLAKVVSNSQGLTEPQVKCYMHQLLSELPSYFWVATDYGVGIDLWSAGCVLAEMFTGRPLMPALALKNEFFFTSPLACDLSGLPVVYNEEEELKLERKFRNSKLKQRSRKQREHRRQNAASAKQELEKTVGSNVESEEPGSASSSTSSGVNQTSRKGSPIFSLSPIKSSDRKVSPKNVKNLPPLPKSNAGIANSDEDSSMYRSNLINRTLSNREFRKSNQREQLELYAVDG</sequence>
<dbReference type="PANTHER" id="PTHR24056">
    <property type="entry name" value="CELL DIVISION PROTEIN KINASE"/>
    <property type="match status" value="1"/>
</dbReference>
<organism evidence="6 7">
    <name type="scientific">Rubus argutus</name>
    <name type="common">Southern blackberry</name>
    <dbReference type="NCBI Taxonomy" id="59490"/>
    <lineage>
        <taxon>Eukaryota</taxon>
        <taxon>Viridiplantae</taxon>
        <taxon>Streptophyta</taxon>
        <taxon>Embryophyta</taxon>
        <taxon>Tracheophyta</taxon>
        <taxon>Spermatophyta</taxon>
        <taxon>Magnoliopsida</taxon>
        <taxon>eudicotyledons</taxon>
        <taxon>Gunneridae</taxon>
        <taxon>Pentapetalae</taxon>
        <taxon>rosids</taxon>
        <taxon>fabids</taxon>
        <taxon>Rosales</taxon>
        <taxon>Rosaceae</taxon>
        <taxon>Rosoideae</taxon>
        <taxon>Rosoideae incertae sedis</taxon>
        <taxon>Rubus</taxon>
    </lineage>
</organism>
<dbReference type="SUPFAM" id="SSF56112">
    <property type="entry name" value="Protein kinase-like (PK-like)"/>
    <property type="match status" value="1"/>
</dbReference>
<evidence type="ECO:0000313" key="6">
    <source>
        <dbReference type="EMBL" id="KAK9943761.1"/>
    </source>
</evidence>